<organism evidence="2 3">
    <name type="scientific">Chryseobacterium suipulveris</name>
    <dbReference type="NCBI Taxonomy" id="2929800"/>
    <lineage>
        <taxon>Bacteria</taxon>
        <taxon>Pseudomonadati</taxon>
        <taxon>Bacteroidota</taxon>
        <taxon>Flavobacteriia</taxon>
        <taxon>Flavobacteriales</taxon>
        <taxon>Weeksellaceae</taxon>
        <taxon>Chryseobacterium group</taxon>
        <taxon>Chryseobacterium</taxon>
    </lineage>
</organism>
<sequence>MKNLILILASSFLFAILGSCSSQSAIAPEKVSALVNSGEFTFIAQRANPMNMDVVNVMNSLPGSSSTRILDLDYGYTVQISKDQLEVTLPYFGRLYNPSYDTIKNGFRFTSKDYKVTQEDGRKGSKVFYITVNDQQNIRKMNLEVFKNGKAYLSIDANDRQPISYDGYIMENSTKK</sequence>
<protein>
    <submittedName>
        <fullName evidence="2">DUF4251 domain-containing protein</fullName>
    </submittedName>
</protein>
<dbReference type="InterPro" id="IPR025347">
    <property type="entry name" value="DUF4251"/>
</dbReference>
<keyword evidence="3" id="KW-1185">Reference proteome</keyword>
<reference evidence="2 3" key="1">
    <citation type="submission" date="2022-03" db="EMBL/GenBank/DDBJ databases">
        <title>Chryseobacterium sp. isolated from particulate matters in swine house.</title>
        <authorList>
            <person name="Won M."/>
            <person name="Kim S.-J."/>
            <person name="Kwon S.-W."/>
        </authorList>
    </citation>
    <scope>NUCLEOTIDE SEQUENCE [LARGE SCALE GENOMIC DNA]</scope>
    <source>
        <strain evidence="2 3">SC2-2</strain>
    </source>
</reference>
<name>A0ABY4BP15_9FLAO</name>
<dbReference type="RefSeq" id="WP_243549083.1">
    <property type="nucleotide sequence ID" value="NZ_CP094532.1"/>
</dbReference>
<evidence type="ECO:0000313" key="3">
    <source>
        <dbReference type="Proteomes" id="UP000831460"/>
    </source>
</evidence>
<dbReference type="PROSITE" id="PS51257">
    <property type="entry name" value="PROKAR_LIPOPROTEIN"/>
    <property type="match status" value="1"/>
</dbReference>
<evidence type="ECO:0000313" key="2">
    <source>
        <dbReference type="EMBL" id="UOE40939.1"/>
    </source>
</evidence>
<gene>
    <name evidence="2" type="ORF">MTP09_13695</name>
</gene>
<proteinExistence type="predicted"/>
<evidence type="ECO:0000256" key="1">
    <source>
        <dbReference type="SAM" id="SignalP"/>
    </source>
</evidence>
<dbReference type="EMBL" id="CP094532">
    <property type="protein sequence ID" value="UOE40939.1"/>
    <property type="molecule type" value="Genomic_DNA"/>
</dbReference>
<dbReference type="Gene3D" id="2.40.128.410">
    <property type="match status" value="1"/>
</dbReference>
<accession>A0ABY4BP15</accession>
<feature type="signal peptide" evidence="1">
    <location>
        <begin position="1"/>
        <end position="24"/>
    </location>
</feature>
<dbReference type="Proteomes" id="UP000831460">
    <property type="component" value="Chromosome"/>
</dbReference>
<dbReference type="Pfam" id="PF14059">
    <property type="entry name" value="DUF4251"/>
    <property type="match status" value="1"/>
</dbReference>
<keyword evidence="1" id="KW-0732">Signal</keyword>
<feature type="chain" id="PRO_5046093094" evidence="1">
    <location>
        <begin position="25"/>
        <end position="176"/>
    </location>
</feature>